<dbReference type="AlphaFoldDB" id="A0AAD9NG90"/>
<accession>A0AAD9NG90</accession>
<dbReference type="CDD" id="cd12797">
    <property type="entry name" value="M23_peptidase"/>
    <property type="match status" value="1"/>
</dbReference>
<dbReference type="InterPro" id="IPR008663">
    <property type="entry name" value="LECT2"/>
</dbReference>
<comment type="caution">
    <text evidence="7">The sequence shown here is derived from an EMBL/GenBank/DDBJ whole genome shotgun (WGS) entry which is preliminary data.</text>
</comment>
<dbReference type="Gene3D" id="2.70.70.10">
    <property type="entry name" value="Glucose Permease (Domain IIA)"/>
    <property type="match status" value="1"/>
</dbReference>
<reference evidence="7" key="1">
    <citation type="journal article" date="2023" name="Mol. Biol. Evol.">
        <title>Third-Generation Sequencing Reveals the Adaptive Role of the Epigenome in Three Deep-Sea Polychaetes.</title>
        <authorList>
            <person name="Perez M."/>
            <person name="Aroh O."/>
            <person name="Sun Y."/>
            <person name="Lan Y."/>
            <person name="Juniper S.K."/>
            <person name="Young C.R."/>
            <person name="Angers B."/>
            <person name="Qian P.Y."/>
        </authorList>
    </citation>
    <scope>NUCLEOTIDE SEQUENCE</scope>
    <source>
        <strain evidence="7">P08H-3</strain>
    </source>
</reference>
<keyword evidence="3" id="KW-0862">Zinc</keyword>
<evidence type="ECO:0000256" key="6">
    <source>
        <dbReference type="SAM" id="SignalP"/>
    </source>
</evidence>
<feature type="chain" id="PRO_5042012505" evidence="6">
    <location>
        <begin position="20"/>
        <end position="323"/>
    </location>
</feature>
<dbReference type="InterPro" id="IPR011055">
    <property type="entry name" value="Dup_hybrid_motif"/>
</dbReference>
<dbReference type="Proteomes" id="UP001208570">
    <property type="component" value="Unassembled WGS sequence"/>
</dbReference>
<dbReference type="EMBL" id="JAODUP010000027">
    <property type="protein sequence ID" value="KAK2167483.1"/>
    <property type="molecule type" value="Genomic_DNA"/>
</dbReference>
<name>A0AAD9NG90_9ANNE</name>
<evidence type="ECO:0000256" key="3">
    <source>
        <dbReference type="ARBA" id="ARBA00022833"/>
    </source>
</evidence>
<keyword evidence="4" id="KW-1015">Disulfide bond</keyword>
<evidence type="ECO:0000313" key="8">
    <source>
        <dbReference type="Proteomes" id="UP001208570"/>
    </source>
</evidence>
<gene>
    <name evidence="7" type="ORF">LSH36_27g06052</name>
</gene>
<evidence type="ECO:0000256" key="5">
    <source>
        <dbReference type="ARBA" id="ARBA00024361"/>
    </source>
</evidence>
<evidence type="ECO:0000256" key="2">
    <source>
        <dbReference type="ARBA" id="ARBA00022729"/>
    </source>
</evidence>
<evidence type="ECO:0000256" key="1">
    <source>
        <dbReference type="ARBA" id="ARBA00022723"/>
    </source>
</evidence>
<dbReference type="Gene3D" id="2.30.30.40">
    <property type="entry name" value="SH3 Domains"/>
    <property type="match status" value="1"/>
</dbReference>
<dbReference type="GO" id="GO:0046872">
    <property type="term" value="F:metal ion binding"/>
    <property type="evidence" value="ECO:0007669"/>
    <property type="project" value="UniProtKB-KW"/>
</dbReference>
<proteinExistence type="inferred from homology"/>
<dbReference type="PANTHER" id="PTHR11329:SF0">
    <property type="entry name" value="LEUKOCYTE CELL-DERIVED CHEMOTAXIN-2"/>
    <property type="match status" value="1"/>
</dbReference>
<keyword evidence="1" id="KW-0479">Metal-binding</keyword>
<evidence type="ECO:0000313" key="7">
    <source>
        <dbReference type="EMBL" id="KAK2167483.1"/>
    </source>
</evidence>
<feature type="signal peptide" evidence="6">
    <location>
        <begin position="1"/>
        <end position="19"/>
    </location>
</feature>
<dbReference type="SUPFAM" id="SSF51261">
    <property type="entry name" value="Duplicated hybrid motif"/>
    <property type="match status" value="1"/>
</dbReference>
<protein>
    <submittedName>
        <fullName evidence="7">Uncharacterized protein</fullName>
    </submittedName>
</protein>
<evidence type="ECO:0000256" key="4">
    <source>
        <dbReference type="ARBA" id="ARBA00023157"/>
    </source>
</evidence>
<sequence>MTVFLTGWILVFLASSAQASTCVCVATSGGGDLNIRACPDTTCELLGVESPGSCFTWSQTSNGWHEFDYNGQNAWASGDYMSGPQLCADGAATCFNQLCANNPSNAARRCDDYGCGNYLASRGDRLHYGVDVLCDAGADIYAPIDGVINLSIPYGDGSCCDDGFNIQGSGAWSGHLIKVFYCNSDNSLFGQQVNRGQVIAYHIGLHCGCYGSGMTDHSHIQDSYNGDYIDPSGCFSIKLLIRLGLGSPSLSIMVGMVSSVSLTLFMSYPTDRAVDGEISKIRPQSVSRRACCGKLASTALMFPSKSRKRVMSWGKIADPFTRL</sequence>
<organism evidence="7 8">
    <name type="scientific">Paralvinella palmiformis</name>
    <dbReference type="NCBI Taxonomy" id="53620"/>
    <lineage>
        <taxon>Eukaryota</taxon>
        <taxon>Metazoa</taxon>
        <taxon>Spiralia</taxon>
        <taxon>Lophotrochozoa</taxon>
        <taxon>Annelida</taxon>
        <taxon>Polychaeta</taxon>
        <taxon>Sedentaria</taxon>
        <taxon>Canalipalpata</taxon>
        <taxon>Terebellida</taxon>
        <taxon>Terebelliformia</taxon>
        <taxon>Alvinellidae</taxon>
        <taxon>Paralvinella</taxon>
    </lineage>
</organism>
<keyword evidence="8" id="KW-1185">Reference proteome</keyword>
<comment type="similarity">
    <text evidence="5">Belongs to the LECT2/MIM-1 family.</text>
</comment>
<keyword evidence="2 6" id="KW-0732">Signal</keyword>
<dbReference type="PANTHER" id="PTHR11329">
    <property type="entry name" value="LEUKOCYTE CELL-DERIVED CHEMOTAXIN 2"/>
    <property type="match status" value="1"/>
</dbReference>